<keyword evidence="2" id="KW-1185">Reference proteome</keyword>
<dbReference type="EMBL" id="NBSK02000003">
    <property type="protein sequence ID" value="KAJ0218946.1"/>
    <property type="molecule type" value="Genomic_DNA"/>
</dbReference>
<protein>
    <submittedName>
        <fullName evidence="1">Uncharacterized protein</fullName>
    </submittedName>
</protein>
<evidence type="ECO:0000313" key="2">
    <source>
        <dbReference type="Proteomes" id="UP000235145"/>
    </source>
</evidence>
<sequence>METLQEKVETLTKLFAALEISSEIQEINTEIENNSDNNYAEVIYDFSSDDENPYSNPYRNSQNNFGLKRKQSYVEYDYQSQYIYGPPSLEENFLYRKRMVKNKQNK</sequence>
<organism evidence="1 2">
    <name type="scientific">Lactuca sativa</name>
    <name type="common">Garden lettuce</name>
    <dbReference type="NCBI Taxonomy" id="4236"/>
    <lineage>
        <taxon>Eukaryota</taxon>
        <taxon>Viridiplantae</taxon>
        <taxon>Streptophyta</taxon>
        <taxon>Embryophyta</taxon>
        <taxon>Tracheophyta</taxon>
        <taxon>Spermatophyta</taxon>
        <taxon>Magnoliopsida</taxon>
        <taxon>eudicotyledons</taxon>
        <taxon>Gunneridae</taxon>
        <taxon>Pentapetalae</taxon>
        <taxon>asterids</taxon>
        <taxon>campanulids</taxon>
        <taxon>Asterales</taxon>
        <taxon>Asteraceae</taxon>
        <taxon>Cichorioideae</taxon>
        <taxon>Cichorieae</taxon>
        <taxon>Lactucinae</taxon>
        <taxon>Lactuca</taxon>
    </lineage>
</organism>
<dbReference type="AlphaFoldDB" id="A0A9R1XMT4"/>
<dbReference type="Proteomes" id="UP000235145">
    <property type="component" value="Unassembled WGS sequence"/>
</dbReference>
<proteinExistence type="predicted"/>
<reference evidence="1 2" key="1">
    <citation type="journal article" date="2017" name="Nat. Commun.">
        <title>Genome assembly with in vitro proximity ligation data and whole-genome triplication in lettuce.</title>
        <authorList>
            <person name="Reyes-Chin-Wo S."/>
            <person name="Wang Z."/>
            <person name="Yang X."/>
            <person name="Kozik A."/>
            <person name="Arikit S."/>
            <person name="Song C."/>
            <person name="Xia L."/>
            <person name="Froenicke L."/>
            <person name="Lavelle D.O."/>
            <person name="Truco M.J."/>
            <person name="Xia R."/>
            <person name="Zhu S."/>
            <person name="Xu C."/>
            <person name="Xu H."/>
            <person name="Xu X."/>
            <person name="Cox K."/>
            <person name="Korf I."/>
            <person name="Meyers B.C."/>
            <person name="Michelmore R.W."/>
        </authorList>
    </citation>
    <scope>NUCLEOTIDE SEQUENCE [LARGE SCALE GENOMIC DNA]</scope>
    <source>
        <strain evidence="2">cv. Salinas</strain>
        <tissue evidence="1">Seedlings</tissue>
    </source>
</reference>
<gene>
    <name evidence="1" type="ORF">LSAT_V11C300153440</name>
</gene>
<accession>A0A9R1XMT4</accession>
<comment type="caution">
    <text evidence="1">The sequence shown here is derived from an EMBL/GenBank/DDBJ whole genome shotgun (WGS) entry which is preliminary data.</text>
</comment>
<name>A0A9R1XMT4_LACSA</name>
<evidence type="ECO:0000313" key="1">
    <source>
        <dbReference type="EMBL" id="KAJ0218946.1"/>
    </source>
</evidence>